<dbReference type="EMBL" id="SNXZ01000001">
    <property type="protein sequence ID" value="TDQ05210.1"/>
    <property type="molecule type" value="Genomic_DNA"/>
</dbReference>
<dbReference type="InterPro" id="IPR013656">
    <property type="entry name" value="PAS_4"/>
</dbReference>
<evidence type="ECO:0000259" key="1">
    <source>
        <dbReference type="PROSITE" id="PS50887"/>
    </source>
</evidence>
<dbReference type="SUPFAM" id="SSF55785">
    <property type="entry name" value="PYP-like sensor domain (PAS domain)"/>
    <property type="match status" value="1"/>
</dbReference>
<dbReference type="Pfam" id="PF08448">
    <property type="entry name" value="PAS_4"/>
    <property type="match status" value="1"/>
</dbReference>
<keyword evidence="3" id="KW-1185">Reference proteome</keyword>
<evidence type="ECO:0000313" key="3">
    <source>
        <dbReference type="Proteomes" id="UP000295444"/>
    </source>
</evidence>
<comment type="caution">
    <text evidence="2">The sequence shown here is derived from an EMBL/GenBank/DDBJ whole genome shotgun (WGS) entry which is preliminary data.</text>
</comment>
<dbReference type="Gene3D" id="3.30.450.20">
    <property type="entry name" value="PAS domain"/>
    <property type="match status" value="1"/>
</dbReference>
<dbReference type="InterPro" id="IPR000160">
    <property type="entry name" value="GGDEF_dom"/>
</dbReference>
<evidence type="ECO:0000313" key="2">
    <source>
        <dbReference type="EMBL" id="TDQ05210.1"/>
    </source>
</evidence>
<dbReference type="RefSeq" id="WP_166659032.1">
    <property type="nucleotide sequence ID" value="NZ_SNXZ01000001.1"/>
</dbReference>
<dbReference type="InterPro" id="IPR029787">
    <property type="entry name" value="Nucleotide_cyclase"/>
</dbReference>
<dbReference type="PANTHER" id="PTHR33121">
    <property type="entry name" value="CYCLIC DI-GMP PHOSPHODIESTERASE PDEF"/>
    <property type="match status" value="1"/>
</dbReference>
<feature type="domain" description="GGDEF" evidence="1">
    <location>
        <begin position="151"/>
        <end position="257"/>
    </location>
</feature>
<dbReference type="PROSITE" id="PS50887">
    <property type="entry name" value="GGDEF"/>
    <property type="match status" value="1"/>
</dbReference>
<accession>A0A4R6SNQ0</accession>
<sequence>MTEVGTVPSATGQLGVLVCDRDGAVVGANAQAARLLGVSAAHLVENTRPPGWHAVEPTGTPALPLVGVVRQAVRTGVRVMRPLVVADDVERRSLLMVITPNADGAVVEVRGVQADLRESAGLLDPLTGLPNAVLLGDRLAQAVTRARTLGGLVSVVLADVRGLADLTATHGVAHADALLAGFGTRLRRDLRADHTVARYGGGTFAVVAEHDHSTGAATAARVRALAGDVAVRIGWATSDGGVPGHELLARAEAALRA</sequence>
<dbReference type="InterPro" id="IPR050706">
    <property type="entry name" value="Cyclic-di-GMP_PDE-like"/>
</dbReference>
<dbReference type="SMART" id="SM00267">
    <property type="entry name" value="GGDEF"/>
    <property type="match status" value="1"/>
</dbReference>
<organism evidence="2 3">
    <name type="scientific">Labedaea rhizosphaerae</name>
    <dbReference type="NCBI Taxonomy" id="598644"/>
    <lineage>
        <taxon>Bacteria</taxon>
        <taxon>Bacillati</taxon>
        <taxon>Actinomycetota</taxon>
        <taxon>Actinomycetes</taxon>
        <taxon>Pseudonocardiales</taxon>
        <taxon>Pseudonocardiaceae</taxon>
        <taxon>Labedaea</taxon>
    </lineage>
</organism>
<gene>
    <name evidence="2" type="ORF">EV186_1011178</name>
</gene>
<reference evidence="2 3" key="1">
    <citation type="submission" date="2019-03" db="EMBL/GenBank/DDBJ databases">
        <title>Genomic Encyclopedia of Type Strains, Phase IV (KMG-IV): sequencing the most valuable type-strain genomes for metagenomic binning, comparative biology and taxonomic classification.</title>
        <authorList>
            <person name="Goeker M."/>
        </authorList>
    </citation>
    <scope>NUCLEOTIDE SEQUENCE [LARGE SCALE GENOMIC DNA]</scope>
    <source>
        <strain evidence="2 3">DSM 45361</strain>
    </source>
</reference>
<proteinExistence type="predicted"/>
<protein>
    <submittedName>
        <fullName evidence="2">Diguanylate cyclase (GGDEF)-like protein</fullName>
    </submittedName>
</protein>
<name>A0A4R6SNQ0_LABRH</name>
<dbReference type="InterPro" id="IPR043128">
    <property type="entry name" value="Rev_trsase/Diguanyl_cyclase"/>
</dbReference>
<dbReference type="AlphaFoldDB" id="A0A4R6SNQ0"/>
<dbReference type="NCBIfam" id="TIGR00254">
    <property type="entry name" value="GGDEF"/>
    <property type="match status" value="1"/>
</dbReference>
<dbReference type="PANTHER" id="PTHR33121:SF70">
    <property type="entry name" value="SIGNALING PROTEIN YKOW"/>
    <property type="match status" value="1"/>
</dbReference>
<dbReference type="InterPro" id="IPR035965">
    <property type="entry name" value="PAS-like_dom_sf"/>
</dbReference>
<dbReference type="SUPFAM" id="SSF55073">
    <property type="entry name" value="Nucleotide cyclase"/>
    <property type="match status" value="1"/>
</dbReference>
<dbReference type="Pfam" id="PF00990">
    <property type="entry name" value="GGDEF"/>
    <property type="match status" value="1"/>
</dbReference>
<dbReference type="GO" id="GO:0071111">
    <property type="term" value="F:cyclic-guanylate-specific phosphodiesterase activity"/>
    <property type="evidence" value="ECO:0007669"/>
    <property type="project" value="InterPro"/>
</dbReference>
<dbReference type="Proteomes" id="UP000295444">
    <property type="component" value="Unassembled WGS sequence"/>
</dbReference>
<dbReference type="Gene3D" id="3.30.70.270">
    <property type="match status" value="1"/>
</dbReference>